<keyword evidence="1" id="KW-0812">Transmembrane</keyword>
<feature type="domain" description="Type VI secretion system component TssM1 helical" evidence="5">
    <location>
        <begin position="952"/>
        <end position="1048"/>
    </location>
</feature>
<feature type="domain" description="Type VI secretion system IcmF C-terminal" evidence="2">
    <location>
        <begin position="1057"/>
        <end position="1163"/>
    </location>
</feature>
<evidence type="ECO:0000259" key="3">
    <source>
        <dbReference type="Pfam" id="PF06761"/>
    </source>
</evidence>
<dbReference type="InterPro" id="IPR010623">
    <property type="entry name" value="IcmF_C"/>
</dbReference>
<feature type="domain" description="Type VI secretion system component TssM1 N-terminal" evidence="4">
    <location>
        <begin position="203"/>
        <end position="460"/>
    </location>
</feature>
<dbReference type="NCBIfam" id="TIGR03348">
    <property type="entry name" value="VI_IcmF"/>
    <property type="match status" value="1"/>
</dbReference>
<sequence length="1184" mass="135434">MFRRALGLARKIKPGMFNLGPALLLILFILINAAIWFIGPLWTYHGAKPLITVSERLMVMMIFSIICIAMWGYAQWKKLQKYHAKQEQEERFRQDPIKVYEERQEKELNRVVTNMTKSFGHKDSLYVLPWFVVLGVENAGKTSLINRSGQKFSFSTAMKASGQKSENPYSFDWWIGDKGVLIDPDGELLTQGNRDEDNDGELERRLWKHFVEWLDKTRNRRPLNGIVLAIDIAHLSTARASERKAYANMLRARIRELVETLAIRLPVYITLTKLDLLYGFEPIFKNYSKEQREAALGFTFELNPEEENVDAWLELFEKEYAGFVERLNDLVPTATLKSSGMEERNAIYSFSRQIAGLQSILKEFFQEALSSDQFSTPALVRGVYFTSVYQQGVPTNAFDDAASRRYGLSHAVNRAQNAKNSSIYFAPKLFSNIIYNESGLANDNRRVVKQKRRLVGLSVAVCSVATLILFGYWQRYYSVNVNHAEAVISKVNEFKHQLPPNIYAASQKDILTSLNKIREATFEFGYFRDKSKYFSEMGLYQGHTIGPKVEKTYLDLLEARFLPILMADVIIKLNQAQTEDDKLAALRVYRMMTDKQGRYNDIVMDYFSRYWAKEFPGKRTTQEQLMGHLAYAMDHTDLAKARKDGDEIAEQIMRPYDTTIATVQTELGSVPTEERVYRNLKLNSQTVLGPAINLRSLVGPVFDMVFEEKVATGNGGLYIPAMLTKNGFDSYFVPQIKEVSELALIDSWVLGISKTAEFSEADKQALRDKIRELYVKDYTDTWQEALAEVDVKYFNDINDAVTVLDNLTGSVEPLQRLLRTLGSNTELYADLPEDEDAREEVLKTPKYRVASEIDSPFSELNGMLKPVGSKPAYINEVLNSVDELKLYLKTMQSSPDMGMAALEATKARMKLVNTDPIYTLKRVASGLPKPLDEMMTKLANESWYVVRQEAMKYLEKRWHDDVYVAYRQKLAGRYPFNPASRKDASLEDFADFFAPNGVLDKFYNDQLKVFIDERSYGNEDEEQNGEVIKPQILAEIKRAKRIQSAFFNRKGVLDVNFAVEPMRLSGNKRRSVLNVDGQFLLYSHGSRENVELIWPNTLRDSAVSKITLIPTKTNIQPRSITIQGPWAFFRLLDQGDVVSASNTSVDYKFTVDGGDMVYRINSEADANPFTQPLFKSFRISSTLY</sequence>
<dbReference type="SUPFAM" id="SSF52540">
    <property type="entry name" value="P-loop containing nucleoside triphosphate hydrolases"/>
    <property type="match status" value="1"/>
</dbReference>
<dbReference type="InterPro" id="IPR009612">
    <property type="entry name" value="IcmF-rel"/>
</dbReference>
<feature type="transmembrane region" description="Helical" evidence="1">
    <location>
        <begin position="454"/>
        <end position="473"/>
    </location>
</feature>
<accession>A0A3N9TLP4</accession>
<dbReference type="Pfam" id="PF06744">
    <property type="entry name" value="IcmF_C"/>
    <property type="match status" value="1"/>
</dbReference>
<dbReference type="OrthoDB" id="9758229at2"/>
<keyword evidence="1" id="KW-0472">Membrane</keyword>
<protein>
    <submittedName>
        <fullName evidence="6">Type VI secretion system membrane subunit TssM</fullName>
    </submittedName>
</protein>
<dbReference type="InterPro" id="IPR048677">
    <property type="entry name" value="TssM1_hel"/>
</dbReference>
<reference evidence="6 7" key="1">
    <citation type="submission" date="2018-11" db="EMBL/GenBank/DDBJ databases">
        <title>Vibrio LJC006 sp. nov., isolated from seawater during the bloom of the enteromorpha.</title>
        <authorList>
            <person name="Liang J."/>
        </authorList>
    </citation>
    <scope>NUCLEOTIDE SEQUENCE [LARGE SCALE GENOMIC DNA]</scope>
    <source>
        <strain evidence="6 7">LJC006</strain>
    </source>
</reference>
<comment type="caution">
    <text evidence="6">The sequence shown here is derived from an EMBL/GenBank/DDBJ whole genome shotgun (WGS) entry which is preliminary data.</text>
</comment>
<evidence type="ECO:0000313" key="7">
    <source>
        <dbReference type="Proteomes" id="UP000281112"/>
    </source>
</evidence>
<feature type="domain" description="IcmF-related" evidence="3">
    <location>
        <begin position="511"/>
        <end position="825"/>
    </location>
</feature>
<dbReference type="InterPro" id="IPR025743">
    <property type="entry name" value="TssM1_N"/>
</dbReference>
<proteinExistence type="predicted"/>
<gene>
    <name evidence="6" type="primary">tssM</name>
    <name evidence="6" type="ORF">EES38_03350</name>
</gene>
<evidence type="ECO:0000313" key="6">
    <source>
        <dbReference type="EMBL" id="RQW65207.1"/>
    </source>
</evidence>
<evidence type="ECO:0000256" key="1">
    <source>
        <dbReference type="SAM" id="Phobius"/>
    </source>
</evidence>
<evidence type="ECO:0000259" key="5">
    <source>
        <dbReference type="Pfam" id="PF21070"/>
    </source>
</evidence>
<dbReference type="Proteomes" id="UP000281112">
    <property type="component" value="Unassembled WGS sequence"/>
</dbReference>
<organism evidence="6 7">
    <name type="scientific">Vibrio viridaestus</name>
    <dbReference type="NCBI Taxonomy" id="2487322"/>
    <lineage>
        <taxon>Bacteria</taxon>
        <taxon>Pseudomonadati</taxon>
        <taxon>Pseudomonadota</taxon>
        <taxon>Gammaproteobacteria</taxon>
        <taxon>Vibrionales</taxon>
        <taxon>Vibrionaceae</taxon>
        <taxon>Vibrio</taxon>
    </lineage>
</organism>
<dbReference type="Gene3D" id="3.40.50.300">
    <property type="entry name" value="P-loop containing nucleotide triphosphate hydrolases"/>
    <property type="match status" value="1"/>
</dbReference>
<dbReference type="PANTHER" id="PTHR36153:SF5">
    <property type="entry name" value="EXPORTED PROTEIN"/>
    <property type="match status" value="1"/>
</dbReference>
<evidence type="ECO:0000259" key="2">
    <source>
        <dbReference type="Pfam" id="PF06744"/>
    </source>
</evidence>
<name>A0A3N9TLP4_9VIBR</name>
<dbReference type="PANTHER" id="PTHR36153">
    <property type="entry name" value="INNER MEMBRANE PROTEIN-RELATED"/>
    <property type="match status" value="1"/>
</dbReference>
<dbReference type="InterPro" id="IPR027417">
    <property type="entry name" value="P-loop_NTPase"/>
</dbReference>
<evidence type="ECO:0000259" key="4">
    <source>
        <dbReference type="Pfam" id="PF14331"/>
    </source>
</evidence>
<feature type="transmembrane region" description="Helical" evidence="1">
    <location>
        <begin position="57"/>
        <end position="76"/>
    </location>
</feature>
<keyword evidence="7" id="KW-1185">Reference proteome</keyword>
<dbReference type="Pfam" id="PF06761">
    <property type="entry name" value="IcmF-related"/>
    <property type="match status" value="1"/>
</dbReference>
<keyword evidence="1" id="KW-1133">Transmembrane helix</keyword>
<dbReference type="InterPro" id="IPR053156">
    <property type="entry name" value="T6SS_TssM-like"/>
</dbReference>
<feature type="transmembrane region" description="Helical" evidence="1">
    <location>
        <begin position="21"/>
        <end position="45"/>
    </location>
</feature>
<dbReference type="Pfam" id="PF14331">
    <property type="entry name" value="IcmF-related_N"/>
    <property type="match status" value="1"/>
</dbReference>
<dbReference type="InterPro" id="IPR017731">
    <property type="entry name" value="TssM1-like"/>
</dbReference>
<dbReference type="EMBL" id="RJVQ01000001">
    <property type="protein sequence ID" value="RQW65207.1"/>
    <property type="molecule type" value="Genomic_DNA"/>
</dbReference>
<dbReference type="Pfam" id="PF21070">
    <property type="entry name" value="IcmF_helical"/>
    <property type="match status" value="1"/>
</dbReference>
<dbReference type="AlphaFoldDB" id="A0A3N9TLP4"/>